<name>A0A644Z150_9ZZZZ</name>
<gene>
    <name evidence="1" type="ORF">SDC9_81035</name>
</gene>
<sequence>MNGFLLRRLKGEPGRTGRGALRERRAQCAAGAVGGETVLRRVGVDRVVAVFKREGFLRSVRVTDGVRSSRTRRSAFAFGIIMRFQTQIPRRTEGRTRRGRQFLAQNPFP</sequence>
<proteinExistence type="predicted"/>
<accession>A0A644Z150</accession>
<reference evidence="1" key="1">
    <citation type="submission" date="2019-08" db="EMBL/GenBank/DDBJ databases">
        <authorList>
            <person name="Kucharzyk K."/>
            <person name="Murdoch R.W."/>
            <person name="Higgins S."/>
            <person name="Loffler F."/>
        </authorList>
    </citation>
    <scope>NUCLEOTIDE SEQUENCE</scope>
</reference>
<evidence type="ECO:0000313" key="1">
    <source>
        <dbReference type="EMBL" id="MPM34452.1"/>
    </source>
</evidence>
<dbReference type="EMBL" id="VSSQ01006977">
    <property type="protein sequence ID" value="MPM34452.1"/>
    <property type="molecule type" value="Genomic_DNA"/>
</dbReference>
<dbReference type="AlphaFoldDB" id="A0A644Z150"/>
<comment type="caution">
    <text evidence="1">The sequence shown here is derived from an EMBL/GenBank/DDBJ whole genome shotgun (WGS) entry which is preliminary data.</text>
</comment>
<organism evidence="1">
    <name type="scientific">bioreactor metagenome</name>
    <dbReference type="NCBI Taxonomy" id="1076179"/>
    <lineage>
        <taxon>unclassified sequences</taxon>
        <taxon>metagenomes</taxon>
        <taxon>ecological metagenomes</taxon>
    </lineage>
</organism>
<protein>
    <submittedName>
        <fullName evidence="1">Uncharacterized protein</fullName>
    </submittedName>
</protein>